<dbReference type="Pfam" id="PF01895">
    <property type="entry name" value="PhoU"/>
    <property type="match status" value="1"/>
</dbReference>
<dbReference type="GO" id="GO:0005886">
    <property type="term" value="C:plasma membrane"/>
    <property type="evidence" value="ECO:0007669"/>
    <property type="project" value="UniProtKB-SubCell"/>
</dbReference>
<proteinExistence type="predicted"/>
<dbReference type="InterPro" id="IPR003841">
    <property type="entry name" value="Na/Pi_transpt"/>
</dbReference>
<reference evidence="8 9" key="1">
    <citation type="submission" date="2019-05" db="EMBL/GenBank/DDBJ databases">
        <authorList>
            <person name="Zhou X."/>
        </authorList>
    </citation>
    <scope>NUCLEOTIDE SEQUENCE [LARGE SCALE GENOMIC DNA]</scope>
    <source>
        <strain evidence="8 9">DSM 432</strain>
    </source>
</reference>
<dbReference type="GO" id="GO:0044341">
    <property type="term" value="P:sodium-dependent phosphate transport"/>
    <property type="evidence" value="ECO:0007669"/>
    <property type="project" value="InterPro"/>
</dbReference>
<dbReference type="PANTHER" id="PTHR10010:SF46">
    <property type="entry name" value="SODIUM-DEPENDENT PHOSPHATE TRANSPORT PROTEIN 2B"/>
    <property type="match status" value="1"/>
</dbReference>
<keyword evidence="3 6" id="KW-0812">Transmembrane</keyword>
<name>A0A6C1KHL3_XANAU</name>
<feature type="transmembrane region" description="Helical" evidence="6">
    <location>
        <begin position="251"/>
        <end position="269"/>
    </location>
</feature>
<dbReference type="PANTHER" id="PTHR10010">
    <property type="entry name" value="SOLUTE CARRIER FAMILY 34 SODIUM PHOSPHATE , MEMBER 2-RELATED"/>
    <property type="match status" value="1"/>
</dbReference>
<evidence type="ECO:0000256" key="3">
    <source>
        <dbReference type="ARBA" id="ARBA00022692"/>
    </source>
</evidence>
<sequence length="562" mass="59825">MGSSMSFSVTLLDLAGFAALLLWGIHMVQTGVMRALGPRLKVVLGRALRHPLQGFVAGAAVTTLLQSSTATALMVSGFTAAGLVALVPALAVMLGANIGTTLIVQVLSFDVSAVAPVAILAGLIMFRRGAGTGMRDLGRVMIGLGLVVLALSHLVDLLRPLEDAPSIRMLLGAVATVPLLDVLLAAVLTWAVHSSVAVVLITASLAAQGVVPPNAAIALVLGANLGSAIAPMVEAMGRSDAAARRLPMGNLINRVLGVAVALAFIEPLGRWMVEFQPDTARVAVDFHTLFNLATALIFLPLLKPFARALEWLYPDREDAADPARPRYLAATDRDMPVLALGAAAREALRLADALEEMLEEAAGALATGDRRRIAETRGRDDIPDRLNREIRTYLAMLDPEDMNPADRRRVEEILAFSANMEQAADVVCGRLMTDAGKRLKRGIAFSSAQQAELDQLMARLKANIRLASSLFMTADPRAARLLALEKTAFRDSETLAARRHFDRLRQGLAPLADASGLHIDIVRDLKLVNSHVVAAAAYPVLARTGELLDTRIAAGREPIELS</sequence>
<dbReference type="Pfam" id="PF02690">
    <property type="entry name" value="Na_Pi_cotrans"/>
    <property type="match status" value="2"/>
</dbReference>
<keyword evidence="2" id="KW-1003">Cell membrane</keyword>
<feature type="domain" description="PhoU" evidence="7">
    <location>
        <begin position="349"/>
        <end position="425"/>
    </location>
</feature>
<dbReference type="GeneID" id="95773140"/>
<feature type="transmembrane region" description="Helical" evidence="6">
    <location>
        <begin position="71"/>
        <end position="94"/>
    </location>
</feature>
<dbReference type="Gene3D" id="1.20.58.220">
    <property type="entry name" value="Phosphate transport system protein phou homolog 2, domain 2"/>
    <property type="match status" value="1"/>
</dbReference>
<dbReference type="AlphaFoldDB" id="A0A6C1KHL3"/>
<evidence type="ECO:0000259" key="7">
    <source>
        <dbReference type="Pfam" id="PF01895"/>
    </source>
</evidence>
<accession>A0A6C1KHL3</accession>
<feature type="transmembrane region" description="Helical" evidence="6">
    <location>
        <begin position="106"/>
        <end position="126"/>
    </location>
</feature>
<keyword evidence="4 6" id="KW-1133">Transmembrane helix</keyword>
<dbReference type="GO" id="GO:0005436">
    <property type="term" value="F:sodium:phosphate symporter activity"/>
    <property type="evidence" value="ECO:0007669"/>
    <property type="project" value="InterPro"/>
</dbReference>
<organism evidence="8 9">
    <name type="scientific">Xanthobacter autotrophicus</name>
    <dbReference type="NCBI Taxonomy" id="280"/>
    <lineage>
        <taxon>Bacteria</taxon>
        <taxon>Pseudomonadati</taxon>
        <taxon>Pseudomonadota</taxon>
        <taxon>Alphaproteobacteria</taxon>
        <taxon>Hyphomicrobiales</taxon>
        <taxon>Xanthobacteraceae</taxon>
        <taxon>Xanthobacter</taxon>
    </lineage>
</organism>
<feature type="transmembrane region" description="Helical" evidence="6">
    <location>
        <begin position="170"/>
        <end position="191"/>
    </location>
</feature>
<dbReference type="OrthoDB" id="5778511at2"/>
<dbReference type="InterPro" id="IPR038078">
    <property type="entry name" value="PhoU-like_sf"/>
</dbReference>
<feature type="transmembrane region" description="Helical" evidence="6">
    <location>
        <begin position="289"/>
        <end position="306"/>
    </location>
</feature>
<evidence type="ECO:0000256" key="1">
    <source>
        <dbReference type="ARBA" id="ARBA00004651"/>
    </source>
</evidence>
<comment type="subcellular location">
    <subcellularLocation>
        <location evidence="1">Cell membrane</location>
        <topology evidence="1">Multi-pass membrane protein</topology>
    </subcellularLocation>
</comment>
<evidence type="ECO:0000256" key="2">
    <source>
        <dbReference type="ARBA" id="ARBA00022475"/>
    </source>
</evidence>
<dbReference type="RefSeq" id="WP_138398691.1">
    <property type="nucleotide sequence ID" value="NZ_JBAFVI010000001.1"/>
</dbReference>
<evidence type="ECO:0000256" key="4">
    <source>
        <dbReference type="ARBA" id="ARBA00022989"/>
    </source>
</evidence>
<evidence type="ECO:0000256" key="6">
    <source>
        <dbReference type="SAM" id="Phobius"/>
    </source>
</evidence>
<evidence type="ECO:0000256" key="5">
    <source>
        <dbReference type="ARBA" id="ARBA00023136"/>
    </source>
</evidence>
<gene>
    <name evidence="8" type="ORF">FBQ73_06660</name>
</gene>
<dbReference type="EMBL" id="VAUP01000015">
    <property type="protein sequence ID" value="TLX43782.1"/>
    <property type="molecule type" value="Genomic_DNA"/>
</dbReference>
<dbReference type="NCBIfam" id="TIGR00704">
    <property type="entry name" value="NaPi_cotrn_rel"/>
    <property type="match status" value="1"/>
</dbReference>
<comment type="caution">
    <text evidence="8">The sequence shown here is derived from an EMBL/GenBank/DDBJ whole genome shotgun (WGS) entry which is preliminary data.</text>
</comment>
<dbReference type="InterPro" id="IPR026022">
    <property type="entry name" value="PhoU_dom"/>
</dbReference>
<dbReference type="InterPro" id="IPR004633">
    <property type="entry name" value="NaPi_cotrn-rel/YqeW-like"/>
</dbReference>
<evidence type="ECO:0000313" key="9">
    <source>
        <dbReference type="Proteomes" id="UP000305131"/>
    </source>
</evidence>
<protein>
    <submittedName>
        <fullName evidence="8">Na/Pi cotransporter family protein</fullName>
    </submittedName>
</protein>
<dbReference type="SUPFAM" id="SSF109755">
    <property type="entry name" value="PhoU-like"/>
    <property type="match status" value="1"/>
</dbReference>
<dbReference type="Proteomes" id="UP000305131">
    <property type="component" value="Unassembled WGS sequence"/>
</dbReference>
<dbReference type="NCBIfam" id="NF037997">
    <property type="entry name" value="Na_Pi_symport"/>
    <property type="match status" value="1"/>
</dbReference>
<feature type="transmembrane region" description="Helical" evidence="6">
    <location>
        <begin position="6"/>
        <end position="26"/>
    </location>
</feature>
<feature type="transmembrane region" description="Helical" evidence="6">
    <location>
        <begin position="211"/>
        <end position="230"/>
    </location>
</feature>
<evidence type="ECO:0000313" key="8">
    <source>
        <dbReference type="EMBL" id="TLX43782.1"/>
    </source>
</evidence>
<keyword evidence="5 6" id="KW-0472">Membrane</keyword>
<feature type="transmembrane region" description="Helical" evidence="6">
    <location>
        <begin position="138"/>
        <end position="158"/>
    </location>
</feature>